<reference evidence="2 3" key="1">
    <citation type="journal article" date="2018" name="Sci. Rep.">
        <title>Genome sequence of the cauliflower mushroom Sparassis crispa (Hanabiratake) and its association with beneficial usage.</title>
        <authorList>
            <person name="Kiyama R."/>
            <person name="Furutani Y."/>
            <person name="Kawaguchi K."/>
            <person name="Nakanishi T."/>
        </authorList>
    </citation>
    <scope>NUCLEOTIDE SEQUENCE [LARGE SCALE GENOMIC DNA]</scope>
</reference>
<dbReference type="EMBL" id="BFAD01000001">
    <property type="protein sequence ID" value="GBE78742.1"/>
    <property type="molecule type" value="Genomic_DNA"/>
</dbReference>
<keyword evidence="3" id="KW-1185">Reference proteome</keyword>
<accession>A0A401G9A6</accession>
<evidence type="ECO:0000256" key="1">
    <source>
        <dbReference type="SAM" id="MobiDB-lite"/>
    </source>
</evidence>
<dbReference type="GeneID" id="38775659"/>
<dbReference type="Proteomes" id="UP000287166">
    <property type="component" value="Unassembled WGS sequence"/>
</dbReference>
<sequence>MRDAAGENVQRASLRVCSPWQWTCWRCVRGPQVPLLKLRGAPPHTVGAVPAAVASRRASQDTRSAVSIILALIPARCAAPSPITGRALRVPPSHTLAPVSGRNAASMIIARRRCKSAGLETRCASSRNAKTRPFSRQRVVSSLSFSGTGLASTPRPRTRTRLAPHFRGAPRSLPPLAHK</sequence>
<comment type="caution">
    <text evidence="2">The sequence shown here is derived from an EMBL/GenBank/DDBJ whole genome shotgun (WGS) entry which is preliminary data.</text>
</comment>
<dbReference type="InParanoid" id="A0A401G9A6"/>
<dbReference type="AlphaFoldDB" id="A0A401G9A6"/>
<gene>
    <name evidence="2" type="ORF">SCP_0116330</name>
</gene>
<evidence type="ECO:0000313" key="2">
    <source>
        <dbReference type="EMBL" id="GBE78742.1"/>
    </source>
</evidence>
<name>A0A401G9A6_9APHY</name>
<organism evidence="2 3">
    <name type="scientific">Sparassis crispa</name>
    <dbReference type="NCBI Taxonomy" id="139825"/>
    <lineage>
        <taxon>Eukaryota</taxon>
        <taxon>Fungi</taxon>
        <taxon>Dikarya</taxon>
        <taxon>Basidiomycota</taxon>
        <taxon>Agaricomycotina</taxon>
        <taxon>Agaricomycetes</taxon>
        <taxon>Polyporales</taxon>
        <taxon>Sparassidaceae</taxon>
        <taxon>Sparassis</taxon>
    </lineage>
</organism>
<protein>
    <submittedName>
        <fullName evidence="2">Uncharacterized protein</fullName>
    </submittedName>
</protein>
<dbReference type="RefSeq" id="XP_027609655.1">
    <property type="nucleotide sequence ID" value="XM_027753854.1"/>
</dbReference>
<feature type="region of interest" description="Disordered" evidence="1">
    <location>
        <begin position="145"/>
        <end position="179"/>
    </location>
</feature>
<evidence type="ECO:0000313" key="3">
    <source>
        <dbReference type="Proteomes" id="UP000287166"/>
    </source>
</evidence>
<proteinExistence type="predicted"/>